<feature type="compositionally biased region" description="Basic and acidic residues" evidence="1">
    <location>
        <begin position="1"/>
        <end position="21"/>
    </location>
</feature>
<dbReference type="InterPro" id="IPR027275">
    <property type="entry name" value="PRC-brl_dom"/>
</dbReference>
<dbReference type="PANTHER" id="PTHR36505:SF1">
    <property type="entry name" value="BLR1072 PROTEIN"/>
    <property type="match status" value="1"/>
</dbReference>
<evidence type="ECO:0000313" key="3">
    <source>
        <dbReference type="EMBL" id="ABE63153.1"/>
    </source>
</evidence>
<dbReference type="STRING" id="323097.Nham_2361"/>
<reference evidence="3 4" key="1">
    <citation type="submission" date="2006-03" db="EMBL/GenBank/DDBJ databases">
        <title>Complete sequence of chromosome of Nitrobacter hamburgensis X14.</title>
        <authorList>
            <consortium name="US DOE Joint Genome Institute"/>
            <person name="Copeland A."/>
            <person name="Lucas S."/>
            <person name="Lapidus A."/>
            <person name="Barry K."/>
            <person name="Detter J.C."/>
            <person name="Glavina del Rio T."/>
            <person name="Hammon N."/>
            <person name="Israni S."/>
            <person name="Dalin E."/>
            <person name="Tice H."/>
            <person name="Pitluck S."/>
            <person name="Chain P."/>
            <person name="Malfatti S."/>
            <person name="Shin M."/>
            <person name="Vergez L."/>
            <person name="Schmutz J."/>
            <person name="Larimer F."/>
            <person name="Land M."/>
            <person name="Hauser L."/>
            <person name="Kyrpides N."/>
            <person name="Ivanova N."/>
            <person name="Ward B."/>
            <person name="Arp D."/>
            <person name="Klotz M."/>
            <person name="Stein L."/>
            <person name="O'Mullan G."/>
            <person name="Starkenburg S."/>
            <person name="Sayavedra L."/>
            <person name="Poret-Peterson A.T."/>
            <person name="Gentry M.E."/>
            <person name="Bruce D."/>
            <person name="Richardson P."/>
        </authorList>
    </citation>
    <scope>NUCLEOTIDE SEQUENCE [LARGE SCALE GENOMIC DNA]</scope>
    <source>
        <strain evidence="4">DSM 10229 / NCIMB 13809 / X14</strain>
    </source>
</reference>
<evidence type="ECO:0000313" key="4">
    <source>
        <dbReference type="Proteomes" id="UP000001953"/>
    </source>
</evidence>
<dbReference type="PANTHER" id="PTHR36505">
    <property type="entry name" value="BLR1072 PROTEIN"/>
    <property type="match status" value="1"/>
</dbReference>
<dbReference type="EMBL" id="CP000319">
    <property type="protein sequence ID" value="ABE63153.1"/>
    <property type="molecule type" value="Genomic_DNA"/>
</dbReference>
<dbReference type="RefSeq" id="WP_011510828.1">
    <property type="nucleotide sequence ID" value="NC_007964.1"/>
</dbReference>
<dbReference type="Gene3D" id="2.30.30.240">
    <property type="entry name" value="PRC-barrel domain"/>
    <property type="match status" value="1"/>
</dbReference>
<dbReference type="HOGENOM" id="CLU_108884_2_0_5"/>
<protein>
    <submittedName>
        <fullName evidence="3">PRC-barrel</fullName>
    </submittedName>
</protein>
<dbReference type="SUPFAM" id="SSF50346">
    <property type="entry name" value="PRC-barrel domain"/>
    <property type="match status" value="1"/>
</dbReference>
<dbReference type="KEGG" id="nha:Nham_2361"/>
<accession>Q1QKU4</accession>
<dbReference type="OrthoDB" id="7274881at2"/>
<gene>
    <name evidence="3" type="ordered locus">Nham_2361</name>
</gene>
<dbReference type="eggNOG" id="COG1873">
    <property type="taxonomic scope" value="Bacteria"/>
</dbReference>
<sequence length="147" mass="16035">MSYDPETRPSVGKDVHQDPGGDHPSPAPDNARPTGRLTASDKESGKAIYGAENKKIGSIERVMVDKTSGEIAYAVLSFGGFLGIGNDHYPVPWKLLRYDAELGGYRSDISGNRLKGAPKHGTETIFDWNARYAVLDKYDNEVVIRPG</sequence>
<evidence type="ECO:0000259" key="2">
    <source>
        <dbReference type="Pfam" id="PF05239"/>
    </source>
</evidence>
<name>Q1QKU4_NITHX</name>
<dbReference type="Pfam" id="PF05239">
    <property type="entry name" value="PRC"/>
    <property type="match status" value="1"/>
</dbReference>
<evidence type="ECO:0000256" key="1">
    <source>
        <dbReference type="SAM" id="MobiDB-lite"/>
    </source>
</evidence>
<keyword evidence="4" id="KW-1185">Reference proteome</keyword>
<feature type="domain" description="PRC-barrel" evidence="2">
    <location>
        <begin position="45"/>
        <end position="101"/>
    </location>
</feature>
<dbReference type="AlphaFoldDB" id="Q1QKU4"/>
<dbReference type="InterPro" id="IPR011033">
    <property type="entry name" value="PRC_barrel-like_sf"/>
</dbReference>
<organism evidence="3 4">
    <name type="scientific">Nitrobacter hamburgensis (strain DSM 10229 / NCIMB 13809 / X14)</name>
    <dbReference type="NCBI Taxonomy" id="323097"/>
    <lineage>
        <taxon>Bacteria</taxon>
        <taxon>Pseudomonadati</taxon>
        <taxon>Pseudomonadota</taxon>
        <taxon>Alphaproteobacteria</taxon>
        <taxon>Hyphomicrobiales</taxon>
        <taxon>Nitrobacteraceae</taxon>
        <taxon>Nitrobacter</taxon>
    </lineage>
</organism>
<dbReference type="Proteomes" id="UP000001953">
    <property type="component" value="Chromosome"/>
</dbReference>
<feature type="region of interest" description="Disordered" evidence="1">
    <location>
        <begin position="1"/>
        <end position="45"/>
    </location>
</feature>
<proteinExistence type="predicted"/>